<dbReference type="PRINTS" id="PR00792">
    <property type="entry name" value="PEPSIN"/>
</dbReference>
<keyword evidence="5" id="KW-0378">Hydrolase</keyword>
<reference evidence="9" key="1">
    <citation type="submission" date="2025-08" db="UniProtKB">
        <authorList>
            <consortium name="RefSeq"/>
        </authorList>
    </citation>
    <scope>IDENTIFICATION</scope>
    <source>
        <tissue evidence="9">Liver</tissue>
    </source>
</reference>
<dbReference type="InterPro" id="IPR021109">
    <property type="entry name" value="Peptidase_aspartic_dom_sf"/>
</dbReference>
<evidence type="ECO:0000313" key="9">
    <source>
        <dbReference type="RefSeq" id="XP_007442256.1"/>
    </source>
</evidence>
<keyword evidence="8" id="KW-1185">Reference proteome</keyword>
<dbReference type="FunFam" id="2.40.70.10:FF:000006">
    <property type="entry name" value="Cathepsin E"/>
    <property type="match status" value="1"/>
</dbReference>
<dbReference type="FunFam" id="2.40.70.10:FF:000004">
    <property type="entry name" value="Pepsin A"/>
    <property type="match status" value="1"/>
</dbReference>
<evidence type="ECO:0000256" key="2">
    <source>
        <dbReference type="ARBA" id="ARBA00023157"/>
    </source>
</evidence>
<feature type="signal peptide" evidence="6">
    <location>
        <begin position="1"/>
        <end position="16"/>
    </location>
</feature>
<keyword evidence="5" id="KW-0645">Protease</keyword>
<evidence type="ECO:0000313" key="8">
    <source>
        <dbReference type="Proteomes" id="UP000695026"/>
    </source>
</evidence>
<evidence type="ECO:0000256" key="6">
    <source>
        <dbReference type="SAM" id="SignalP"/>
    </source>
</evidence>
<dbReference type="Gene3D" id="6.10.140.60">
    <property type="match status" value="1"/>
</dbReference>
<keyword evidence="2 4" id="KW-1015">Disulfide bond</keyword>
<sequence>MKWLILALVCLHLSEAIIKVPLKKFKSMREVMKEKGVHEQLLHRYYDPASKYMNKFATGIEPLANYMDMSYYGEISIGTPPQDFLVLFDTGSSNLWVPSVYCQSEPCTNHPLFNPNQSSTYYSNGQTFSIQYGSGSLTGVFGYDTVTIQGISITNQEFGLSETEPGSAFVYSKFDGILGLAYPSISAGGATTVMQGMMKENLLESAVFSFYLSQQPSSQNGGALVFGGTDPNLYTGQINWAPVTQEMYWQIAIDSFSVNNQTTNWCSQGCQGIVDTGTSLLTVPQNVFGELMQYIGAQENSYGEYVVNCDNIQSMPTITFVINGVSFPLSPSGYVLQYSGGSCQVGMMPTYLPSQNGQPLWILGDVFLRSYYSVYDLGNNQVGFAAAA</sequence>
<keyword evidence="6" id="KW-0732">Signal</keyword>
<dbReference type="PROSITE" id="PS00141">
    <property type="entry name" value="ASP_PROTEASE"/>
    <property type="match status" value="2"/>
</dbReference>
<feature type="chain" id="PRO_5039905777" evidence="6">
    <location>
        <begin position="17"/>
        <end position="388"/>
    </location>
</feature>
<feature type="disulfide bond" evidence="4">
    <location>
        <begin position="102"/>
        <end position="107"/>
    </location>
</feature>
<evidence type="ECO:0000256" key="4">
    <source>
        <dbReference type="PIRSR" id="PIRSR601461-2"/>
    </source>
</evidence>
<keyword evidence="5" id="KW-0064">Aspartyl protease</keyword>
<name>A0A9F2WKU8_PYTBI</name>
<evidence type="ECO:0000256" key="5">
    <source>
        <dbReference type="RuleBase" id="RU000454"/>
    </source>
</evidence>
<feature type="domain" description="Peptidase A1" evidence="7">
    <location>
        <begin position="71"/>
        <end position="385"/>
    </location>
</feature>
<dbReference type="KEGG" id="pbi:103066093"/>
<evidence type="ECO:0000256" key="1">
    <source>
        <dbReference type="ARBA" id="ARBA00007447"/>
    </source>
</evidence>
<dbReference type="PANTHER" id="PTHR47966">
    <property type="entry name" value="BETA-SITE APP-CLEAVING ENZYME, ISOFORM A-RELATED"/>
    <property type="match status" value="1"/>
</dbReference>
<dbReference type="InterPro" id="IPR001461">
    <property type="entry name" value="Aspartic_peptidase_A1"/>
</dbReference>
<dbReference type="PANTHER" id="PTHR47966:SF66">
    <property type="entry name" value="PEPSINOGEN C"/>
    <property type="match status" value="1"/>
</dbReference>
<dbReference type="GO" id="GO:0004190">
    <property type="term" value="F:aspartic-type endopeptidase activity"/>
    <property type="evidence" value="ECO:0007669"/>
    <property type="project" value="UniProtKB-KW"/>
</dbReference>
<dbReference type="AlphaFoldDB" id="A0A9F2WKU8"/>
<dbReference type="Pfam" id="PF00026">
    <property type="entry name" value="Asp"/>
    <property type="match status" value="1"/>
</dbReference>
<dbReference type="SUPFAM" id="SSF50630">
    <property type="entry name" value="Acid proteases"/>
    <property type="match status" value="1"/>
</dbReference>
<feature type="active site" evidence="3">
    <location>
        <position position="275"/>
    </location>
</feature>
<dbReference type="PROSITE" id="PS51767">
    <property type="entry name" value="PEPTIDASE_A1"/>
    <property type="match status" value="1"/>
</dbReference>
<evidence type="ECO:0000259" key="7">
    <source>
        <dbReference type="PROSITE" id="PS51767"/>
    </source>
</evidence>
<dbReference type="Pfam" id="PF07966">
    <property type="entry name" value="A1_Propeptide"/>
    <property type="match status" value="1"/>
</dbReference>
<proteinExistence type="inferred from homology"/>
<gene>
    <name evidence="9" type="primary">LOC103066093</name>
</gene>
<dbReference type="Gene3D" id="2.40.70.10">
    <property type="entry name" value="Acid Proteases"/>
    <property type="match status" value="2"/>
</dbReference>
<evidence type="ECO:0000256" key="3">
    <source>
        <dbReference type="PIRSR" id="PIRSR601461-1"/>
    </source>
</evidence>
<organism evidence="8 9">
    <name type="scientific">Python bivittatus</name>
    <name type="common">Burmese python</name>
    <name type="synonym">Python molurus bivittatus</name>
    <dbReference type="NCBI Taxonomy" id="176946"/>
    <lineage>
        <taxon>Eukaryota</taxon>
        <taxon>Metazoa</taxon>
        <taxon>Chordata</taxon>
        <taxon>Craniata</taxon>
        <taxon>Vertebrata</taxon>
        <taxon>Euteleostomi</taxon>
        <taxon>Lepidosauria</taxon>
        <taxon>Squamata</taxon>
        <taxon>Bifurcata</taxon>
        <taxon>Unidentata</taxon>
        <taxon>Episquamata</taxon>
        <taxon>Toxicofera</taxon>
        <taxon>Serpentes</taxon>
        <taxon>Henophidia</taxon>
        <taxon>Pythonidae</taxon>
        <taxon>Python</taxon>
    </lineage>
</organism>
<dbReference type="RefSeq" id="XP_007442256.1">
    <property type="nucleotide sequence ID" value="XM_007442194.2"/>
</dbReference>
<dbReference type="Proteomes" id="UP000695026">
    <property type="component" value="Unplaced"/>
</dbReference>
<dbReference type="InterPro" id="IPR012848">
    <property type="entry name" value="Aspartic_peptidase_N"/>
</dbReference>
<dbReference type="OMA" id="CLHLCEG"/>
<comment type="similarity">
    <text evidence="1 5">Belongs to the peptidase A1 family.</text>
</comment>
<dbReference type="GeneID" id="103066093"/>
<protein>
    <submittedName>
        <fullName evidence="9">Gastricsin-like</fullName>
    </submittedName>
</protein>
<dbReference type="InterPro" id="IPR001969">
    <property type="entry name" value="Aspartic_peptidase_AS"/>
</dbReference>
<feature type="active site" evidence="3">
    <location>
        <position position="89"/>
    </location>
</feature>
<dbReference type="InterPro" id="IPR033121">
    <property type="entry name" value="PEPTIDASE_A1"/>
</dbReference>
<dbReference type="GO" id="GO:0006508">
    <property type="term" value="P:proteolysis"/>
    <property type="evidence" value="ECO:0007669"/>
    <property type="project" value="UniProtKB-KW"/>
</dbReference>
<dbReference type="OrthoDB" id="771136at2759"/>
<accession>A0A9F2WKU8</accession>